<keyword evidence="5" id="KW-0539">Nucleus</keyword>
<dbReference type="Pfam" id="PF04082">
    <property type="entry name" value="Fungal_trans"/>
    <property type="match status" value="1"/>
</dbReference>
<name>A0A9P1MEJ5_9PEZI</name>
<gene>
    <name evidence="7" type="ORF">PPNO1_LOCUS7972</name>
</gene>
<evidence type="ECO:0000313" key="8">
    <source>
        <dbReference type="Proteomes" id="UP000838763"/>
    </source>
</evidence>
<comment type="caution">
    <text evidence="7">The sequence shown here is derived from an EMBL/GenBank/DDBJ whole genome shotgun (WGS) entry which is preliminary data.</text>
</comment>
<evidence type="ECO:0000256" key="2">
    <source>
        <dbReference type="ARBA" id="ARBA00023015"/>
    </source>
</evidence>
<evidence type="ECO:0000313" key="7">
    <source>
        <dbReference type="EMBL" id="CAI4218382.1"/>
    </source>
</evidence>
<evidence type="ECO:0000256" key="4">
    <source>
        <dbReference type="ARBA" id="ARBA00023163"/>
    </source>
</evidence>
<dbReference type="OrthoDB" id="5121955at2759"/>
<evidence type="ECO:0000256" key="3">
    <source>
        <dbReference type="ARBA" id="ARBA00023125"/>
    </source>
</evidence>
<feature type="domain" description="Xylanolytic transcriptional activator regulatory" evidence="6">
    <location>
        <begin position="11"/>
        <end position="166"/>
    </location>
</feature>
<reference evidence="7" key="1">
    <citation type="submission" date="2022-11" db="EMBL/GenBank/DDBJ databases">
        <authorList>
            <person name="Scott C."/>
            <person name="Bruce N."/>
        </authorList>
    </citation>
    <scope>NUCLEOTIDE SEQUENCE</scope>
</reference>
<dbReference type="PANTHER" id="PTHR47171">
    <property type="entry name" value="FARA-RELATED"/>
    <property type="match status" value="1"/>
</dbReference>
<dbReference type="CDD" id="cd12148">
    <property type="entry name" value="fungal_TF_MHR"/>
    <property type="match status" value="1"/>
</dbReference>
<evidence type="ECO:0000259" key="6">
    <source>
        <dbReference type="Pfam" id="PF04082"/>
    </source>
</evidence>
<keyword evidence="4" id="KW-0804">Transcription</keyword>
<dbReference type="GO" id="GO:0008270">
    <property type="term" value="F:zinc ion binding"/>
    <property type="evidence" value="ECO:0007669"/>
    <property type="project" value="InterPro"/>
</dbReference>
<protein>
    <recommendedName>
        <fullName evidence="6">Xylanolytic transcriptional activator regulatory domain-containing protein</fullName>
    </recommendedName>
</protein>
<proteinExistence type="predicted"/>
<evidence type="ECO:0000256" key="5">
    <source>
        <dbReference type="ARBA" id="ARBA00023242"/>
    </source>
</evidence>
<dbReference type="PANTHER" id="PTHR47171:SF3">
    <property type="entry name" value="FARA-RELATED"/>
    <property type="match status" value="1"/>
</dbReference>
<dbReference type="Proteomes" id="UP000838763">
    <property type="component" value="Unassembled WGS sequence"/>
</dbReference>
<dbReference type="InterPro" id="IPR007219">
    <property type="entry name" value="XnlR_reg_dom"/>
</dbReference>
<dbReference type="GO" id="GO:0006351">
    <property type="term" value="P:DNA-templated transcription"/>
    <property type="evidence" value="ECO:0007669"/>
    <property type="project" value="InterPro"/>
</dbReference>
<dbReference type="EMBL" id="CALLCH030000018">
    <property type="protein sequence ID" value="CAI4218382.1"/>
    <property type="molecule type" value="Genomic_DNA"/>
</dbReference>
<keyword evidence="3" id="KW-0238">DNA-binding</keyword>
<keyword evidence="1" id="KW-0862">Zinc</keyword>
<evidence type="ECO:0000256" key="1">
    <source>
        <dbReference type="ARBA" id="ARBA00022833"/>
    </source>
</evidence>
<dbReference type="GO" id="GO:0003677">
    <property type="term" value="F:DNA binding"/>
    <property type="evidence" value="ECO:0007669"/>
    <property type="project" value="UniProtKB-KW"/>
</dbReference>
<keyword evidence="2" id="KW-0805">Transcription regulation</keyword>
<dbReference type="InterPro" id="IPR052073">
    <property type="entry name" value="Amide_Lactam_Regulators"/>
</dbReference>
<sequence>MSFQSVTESQREFFLRARLLYDFGCEKNQLTILQGSIFMSSFQNSFAPDKDFRFWFNNAIHVATLMGLHRQNIERELQPAMHRLCRRIWWLLFQRDVMFSLAGFENVRLINDAEVDVRPLTVTDWLEQSDVDLPQPLTTIPTITDIQMQFFIENCKLTKLGARCLRLLRQADMTPSMEQVRSVGDAIIAWRRALPKELRADTASPWSDTDVWVAVIHAFSYRLECLFYRTLLRHVDKASPTDIGLVNQRLLNAMFELSTVLRRAMTHEVLLSGPPAL</sequence>
<accession>A0A9P1MEJ5</accession>
<keyword evidence="8" id="KW-1185">Reference proteome</keyword>
<dbReference type="AlphaFoldDB" id="A0A9P1MEJ5"/>
<organism evidence="7 8">
    <name type="scientific">Parascedosporium putredinis</name>
    <dbReference type="NCBI Taxonomy" id="1442378"/>
    <lineage>
        <taxon>Eukaryota</taxon>
        <taxon>Fungi</taxon>
        <taxon>Dikarya</taxon>
        <taxon>Ascomycota</taxon>
        <taxon>Pezizomycotina</taxon>
        <taxon>Sordariomycetes</taxon>
        <taxon>Hypocreomycetidae</taxon>
        <taxon>Microascales</taxon>
        <taxon>Microascaceae</taxon>
        <taxon>Parascedosporium</taxon>
    </lineage>
</organism>